<dbReference type="PANTHER" id="PTHR43244:SF1">
    <property type="entry name" value="5,10-METHYLENETETRAHYDROMETHANOPTERIN REDUCTASE"/>
    <property type="match status" value="1"/>
</dbReference>
<keyword evidence="1" id="KW-0560">Oxidoreductase</keyword>
<dbReference type="Pfam" id="PF00296">
    <property type="entry name" value="Bac_luciferase"/>
    <property type="match status" value="1"/>
</dbReference>
<evidence type="ECO:0000256" key="1">
    <source>
        <dbReference type="ARBA" id="ARBA00023002"/>
    </source>
</evidence>
<dbReference type="SUPFAM" id="SSF51679">
    <property type="entry name" value="Bacterial luciferase-like"/>
    <property type="match status" value="1"/>
</dbReference>
<dbReference type="NCBIfam" id="TIGR03557">
    <property type="entry name" value="F420_G6P_family"/>
    <property type="match status" value="1"/>
</dbReference>
<dbReference type="NCBIfam" id="TIGR03885">
    <property type="entry name" value="flavin_revert"/>
    <property type="match status" value="1"/>
</dbReference>
<dbReference type="InterPro" id="IPR036661">
    <property type="entry name" value="Luciferase-like_sf"/>
</dbReference>
<dbReference type="Proteomes" id="UP000182126">
    <property type="component" value="Chromosome I"/>
</dbReference>
<gene>
    <name evidence="3" type="ORF">SAMN04489809_0456</name>
</gene>
<name>A0A1H1MAG6_9MICO</name>
<organism evidence="3 4">
    <name type="scientific">Microbacterium paraoxydans</name>
    <dbReference type="NCBI Taxonomy" id="199592"/>
    <lineage>
        <taxon>Bacteria</taxon>
        <taxon>Bacillati</taxon>
        <taxon>Actinomycetota</taxon>
        <taxon>Actinomycetes</taxon>
        <taxon>Micrococcales</taxon>
        <taxon>Microbacteriaceae</taxon>
        <taxon>Microbacterium</taxon>
    </lineage>
</organism>
<evidence type="ECO:0000313" key="3">
    <source>
        <dbReference type="EMBL" id="SDR83781.1"/>
    </source>
</evidence>
<dbReference type="InterPro" id="IPR050564">
    <property type="entry name" value="F420-G6PD/mer"/>
</dbReference>
<feature type="domain" description="Luciferase-like" evidence="2">
    <location>
        <begin position="9"/>
        <end position="291"/>
    </location>
</feature>
<dbReference type="EMBL" id="LT629770">
    <property type="protein sequence ID" value="SDR83781.1"/>
    <property type="molecule type" value="Genomic_DNA"/>
</dbReference>
<sequence length="321" mass="34933">MVFIGFHASHEQIRPSALLDAVVSAEWAGFDGAMCSDHLAPWLPEQGESGFAFSWIAAALARTRFPIGMVNAPGQRYHPAIVAQAFGTLEEMFPGRFWAALGSGEAMNEHVTGDIWPAKDVRNARLGESVDVIRRLLAGEEVDHDGLVRVHRARVWTRPAQPPPLFATAVSPETAEWAAGWADGLATVAQEPSALRRVVEAYRSAGGQGPCILQTHVSWGADDAEAYTVAKEQWRQGIVTPPLAWNIEQPEDFDAAVGEVDETALRRAVLVDHDARSLAGRLAELVGIGFDRIYLHHVGREQTGFLKAAAAEILPALRERT</sequence>
<dbReference type="InterPro" id="IPR011251">
    <property type="entry name" value="Luciferase-like_dom"/>
</dbReference>
<dbReference type="RefSeq" id="WP_060922082.1">
    <property type="nucleotide sequence ID" value="NZ_LT629770.1"/>
</dbReference>
<dbReference type="InterPro" id="IPR023907">
    <property type="entry name" value="Non-F420_Flavin_OxRdtase"/>
</dbReference>
<evidence type="ECO:0000259" key="2">
    <source>
        <dbReference type="Pfam" id="PF00296"/>
    </source>
</evidence>
<dbReference type="InterPro" id="IPR019945">
    <property type="entry name" value="F420_G6P_DH-rel"/>
</dbReference>
<dbReference type="CDD" id="cd01097">
    <property type="entry name" value="Tetrahydromethanopterin_reductase"/>
    <property type="match status" value="1"/>
</dbReference>
<proteinExistence type="predicted"/>
<dbReference type="GO" id="GO:0016705">
    <property type="term" value="F:oxidoreductase activity, acting on paired donors, with incorporation or reduction of molecular oxygen"/>
    <property type="evidence" value="ECO:0007669"/>
    <property type="project" value="InterPro"/>
</dbReference>
<protein>
    <submittedName>
        <fullName evidence="3">Probable non-F420 flavinoid oxidoreductase</fullName>
    </submittedName>
</protein>
<accession>A0A1H1MAG6</accession>
<reference evidence="3 4" key="1">
    <citation type="submission" date="2016-10" db="EMBL/GenBank/DDBJ databases">
        <authorList>
            <person name="de Groot N.N."/>
        </authorList>
    </citation>
    <scope>NUCLEOTIDE SEQUENCE [LARGE SCALE GENOMIC DNA]</scope>
    <source>
        <strain evidence="3 4">DSM 15019</strain>
    </source>
</reference>
<dbReference type="GeneID" id="36299798"/>
<evidence type="ECO:0000313" key="4">
    <source>
        <dbReference type="Proteomes" id="UP000182126"/>
    </source>
</evidence>
<dbReference type="Gene3D" id="3.20.20.30">
    <property type="entry name" value="Luciferase-like domain"/>
    <property type="match status" value="1"/>
</dbReference>
<dbReference type="eggNOG" id="COG2141">
    <property type="taxonomic scope" value="Bacteria"/>
</dbReference>
<dbReference type="AlphaFoldDB" id="A0A1H1MAG6"/>
<dbReference type="PANTHER" id="PTHR43244">
    <property type="match status" value="1"/>
</dbReference>